<accession>A0A1M7K341</accession>
<gene>
    <name evidence="1" type="ORF">SAMN04487860_10776</name>
</gene>
<dbReference type="RefSeq" id="WP_072950818.1">
    <property type="nucleotide sequence ID" value="NZ_FRCT01000007.1"/>
</dbReference>
<dbReference type="EMBL" id="FRCT01000007">
    <property type="protein sequence ID" value="SHM59678.1"/>
    <property type="molecule type" value="Genomic_DNA"/>
</dbReference>
<dbReference type="AlphaFoldDB" id="A0A1M7K341"/>
<proteinExistence type="predicted"/>
<name>A0A1M7K341_RUMFL</name>
<sequence>MYKNIKSFIKKQWLLIWITVVTVLLTAMSVSAEYGLTTNMMNRVVRSISSQGMMFSSNYLVENGSQTYIAKYVSKTNPFEIDVYLWNYSMDNISKWYPEDIDYTFKAELVDSKGNTLTLEESDTRSVILLDSVGNEIVTLRRTTTEYTSGVQTLTYDEAQSDENRFTIRYPSDWDLNDIDFCVRITVSPYRGDNSNKYKDLKDISAVLGLKESLSSGSRGWRGYISEEESSKSISDCDAYNVVVTGSGKATITLTWDTRYLDFNEYFYNSSKSIYDFGSGEVGYSVNASENTATITINADTGSSVTSNRNRYDIQLYKTGTAEPASWEVLNQWLTMNVSTE</sequence>
<reference evidence="1 2" key="1">
    <citation type="submission" date="2016-11" db="EMBL/GenBank/DDBJ databases">
        <authorList>
            <person name="Jaros S."/>
            <person name="Januszkiewicz K."/>
            <person name="Wedrychowicz H."/>
        </authorList>
    </citation>
    <scope>NUCLEOTIDE SEQUENCE [LARGE SCALE GENOMIC DNA]</scope>
    <source>
        <strain evidence="1 2">Y1</strain>
    </source>
</reference>
<protein>
    <submittedName>
        <fullName evidence="1">Uncharacterized protein</fullName>
    </submittedName>
</protein>
<organism evidence="1 2">
    <name type="scientific">Ruminococcus flavefaciens</name>
    <dbReference type="NCBI Taxonomy" id="1265"/>
    <lineage>
        <taxon>Bacteria</taxon>
        <taxon>Bacillati</taxon>
        <taxon>Bacillota</taxon>
        <taxon>Clostridia</taxon>
        <taxon>Eubacteriales</taxon>
        <taxon>Oscillospiraceae</taxon>
        <taxon>Ruminococcus</taxon>
    </lineage>
</organism>
<dbReference type="OrthoDB" id="1822243at2"/>
<evidence type="ECO:0000313" key="2">
    <source>
        <dbReference type="Proteomes" id="UP000184394"/>
    </source>
</evidence>
<dbReference type="Proteomes" id="UP000184394">
    <property type="component" value="Unassembled WGS sequence"/>
</dbReference>
<evidence type="ECO:0000313" key="1">
    <source>
        <dbReference type="EMBL" id="SHM59678.1"/>
    </source>
</evidence>